<feature type="active site" evidence="9">
    <location>
        <position position="130"/>
    </location>
</feature>
<dbReference type="NCBIfam" id="TIGR00077">
    <property type="entry name" value="lspA"/>
    <property type="match status" value="1"/>
</dbReference>
<dbReference type="EC" id="3.4.23.36" evidence="9"/>
<dbReference type="RefSeq" id="WP_121256411.1">
    <property type="nucleotide sequence ID" value="NZ_RBIL01000002.1"/>
</dbReference>
<evidence type="ECO:0000256" key="6">
    <source>
        <dbReference type="ARBA" id="ARBA00022801"/>
    </source>
</evidence>
<name>A0A660L361_9ACTN</name>
<gene>
    <name evidence="9" type="primary">lspA</name>
    <name evidence="12" type="ORF">C8N24_5689</name>
</gene>
<comment type="catalytic activity">
    <reaction evidence="9 10">
        <text>Release of signal peptides from bacterial membrane prolipoproteins. Hydrolyzes -Xaa-Yaa-Zaa-|-(S,diacylglyceryl)Cys-, in which Xaa is hydrophobic (preferably Leu), and Yaa (Ala or Ser) and Zaa (Gly or Ala) have small, neutral side chains.</text>
        <dbReference type="EC" id="3.4.23.36"/>
    </reaction>
</comment>
<evidence type="ECO:0000256" key="9">
    <source>
        <dbReference type="HAMAP-Rule" id="MF_00161"/>
    </source>
</evidence>
<dbReference type="UniPathway" id="UPA00665"/>
<feature type="active site" evidence="9">
    <location>
        <position position="116"/>
    </location>
</feature>
<evidence type="ECO:0000256" key="11">
    <source>
        <dbReference type="RuleBase" id="RU004181"/>
    </source>
</evidence>
<dbReference type="PANTHER" id="PTHR33695:SF1">
    <property type="entry name" value="LIPOPROTEIN SIGNAL PEPTIDASE"/>
    <property type="match status" value="1"/>
</dbReference>
<accession>A0A660L361</accession>
<proteinExistence type="inferred from homology"/>
<feature type="transmembrane region" description="Helical" evidence="9">
    <location>
        <begin position="126"/>
        <end position="144"/>
    </location>
</feature>
<feature type="transmembrane region" description="Helical" evidence="9">
    <location>
        <begin position="89"/>
        <end position="106"/>
    </location>
</feature>
<keyword evidence="2 9" id="KW-1003">Cell membrane</keyword>
<organism evidence="12 13">
    <name type="scientific">Solirubrobacter pauli</name>
    <dbReference type="NCBI Taxonomy" id="166793"/>
    <lineage>
        <taxon>Bacteria</taxon>
        <taxon>Bacillati</taxon>
        <taxon>Actinomycetota</taxon>
        <taxon>Thermoleophilia</taxon>
        <taxon>Solirubrobacterales</taxon>
        <taxon>Solirubrobacteraceae</taxon>
        <taxon>Solirubrobacter</taxon>
    </lineage>
</organism>
<dbReference type="EMBL" id="RBIL01000002">
    <property type="protein sequence ID" value="RKQ87664.1"/>
    <property type="molecule type" value="Genomic_DNA"/>
</dbReference>
<dbReference type="InterPro" id="IPR001872">
    <property type="entry name" value="Peptidase_A8"/>
</dbReference>
<dbReference type="GO" id="GO:0006508">
    <property type="term" value="P:proteolysis"/>
    <property type="evidence" value="ECO:0007669"/>
    <property type="project" value="UniProtKB-KW"/>
</dbReference>
<comment type="pathway">
    <text evidence="9">Protein modification; lipoprotein biosynthesis (signal peptide cleavage).</text>
</comment>
<evidence type="ECO:0000313" key="13">
    <source>
        <dbReference type="Proteomes" id="UP000278962"/>
    </source>
</evidence>
<comment type="caution">
    <text evidence="9">Lacks conserved residue(s) required for the propagation of feature annotation.</text>
</comment>
<evidence type="ECO:0000256" key="1">
    <source>
        <dbReference type="ARBA" id="ARBA00006139"/>
    </source>
</evidence>
<comment type="similarity">
    <text evidence="1 9 11">Belongs to the peptidase A8 family.</text>
</comment>
<evidence type="ECO:0000256" key="8">
    <source>
        <dbReference type="ARBA" id="ARBA00023136"/>
    </source>
</evidence>
<evidence type="ECO:0000256" key="3">
    <source>
        <dbReference type="ARBA" id="ARBA00022670"/>
    </source>
</evidence>
<keyword evidence="5 9" id="KW-0064">Aspartyl protease</keyword>
<keyword evidence="4 9" id="KW-0812">Transmembrane</keyword>
<keyword evidence="3 9" id="KW-0645">Protease</keyword>
<dbReference type="GO" id="GO:0004190">
    <property type="term" value="F:aspartic-type endopeptidase activity"/>
    <property type="evidence" value="ECO:0007669"/>
    <property type="project" value="UniProtKB-UniRule"/>
</dbReference>
<keyword evidence="7 9" id="KW-1133">Transmembrane helix</keyword>
<reference evidence="12 13" key="1">
    <citation type="submission" date="2018-10" db="EMBL/GenBank/DDBJ databases">
        <title>Genomic Encyclopedia of Archaeal and Bacterial Type Strains, Phase II (KMG-II): from individual species to whole genera.</title>
        <authorList>
            <person name="Goeker M."/>
        </authorList>
    </citation>
    <scope>NUCLEOTIDE SEQUENCE [LARGE SCALE GENOMIC DNA]</scope>
    <source>
        <strain evidence="12 13">DSM 14954</strain>
    </source>
</reference>
<keyword evidence="6 9" id="KW-0378">Hydrolase</keyword>
<evidence type="ECO:0000313" key="12">
    <source>
        <dbReference type="EMBL" id="RKQ87664.1"/>
    </source>
</evidence>
<sequence length="149" mass="15764">MTAGRTVGRAALVAAGVVALDQVTKAIVVANIDRFEQVDLVLGLKLVHTRNTGVAFSMFSGGGALVVVIACVALAALLAFFFTHLKTRLVWLPTGMLLGGAVGNLIDRIRLGWVTDFIKIPHWPAFNVADIAVTLGVVVLVFVLEKASK</sequence>
<dbReference type="PRINTS" id="PR00781">
    <property type="entry name" value="LIPOSIGPTASE"/>
</dbReference>
<dbReference type="OrthoDB" id="4308908at2"/>
<dbReference type="PANTHER" id="PTHR33695">
    <property type="entry name" value="LIPOPROTEIN SIGNAL PEPTIDASE"/>
    <property type="match status" value="1"/>
</dbReference>
<dbReference type="Pfam" id="PF01252">
    <property type="entry name" value="Peptidase_A8"/>
    <property type="match status" value="1"/>
</dbReference>
<comment type="caution">
    <text evidence="12">The sequence shown here is derived from an EMBL/GenBank/DDBJ whole genome shotgun (WGS) entry which is preliminary data.</text>
</comment>
<dbReference type="AlphaFoldDB" id="A0A660L361"/>
<keyword evidence="13" id="KW-1185">Reference proteome</keyword>
<protein>
    <recommendedName>
        <fullName evidence="9">Lipoprotein signal peptidase</fullName>
        <ecNumber evidence="9">3.4.23.36</ecNumber>
    </recommendedName>
    <alternativeName>
        <fullName evidence="9">Prolipoprotein signal peptidase</fullName>
    </alternativeName>
    <alternativeName>
        <fullName evidence="9">Signal peptidase II</fullName>
        <shortName evidence="9">SPase II</shortName>
    </alternativeName>
</protein>
<comment type="subcellular location">
    <subcellularLocation>
        <location evidence="9">Cell membrane</location>
        <topology evidence="9">Multi-pass membrane protein</topology>
    </subcellularLocation>
</comment>
<dbReference type="GO" id="GO:0005886">
    <property type="term" value="C:plasma membrane"/>
    <property type="evidence" value="ECO:0007669"/>
    <property type="project" value="UniProtKB-SubCell"/>
</dbReference>
<evidence type="ECO:0000256" key="7">
    <source>
        <dbReference type="ARBA" id="ARBA00022989"/>
    </source>
</evidence>
<evidence type="ECO:0000256" key="5">
    <source>
        <dbReference type="ARBA" id="ARBA00022750"/>
    </source>
</evidence>
<evidence type="ECO:0000256" key="4">
    <source>
        <dbReference type="ARBA" id="ARBA00022692"/>
    </source>
</evidence>
<dbReference type="PROSITE" id="PS00855">
    <property type="entry name" value="SPASE_II"/>
    <property type="match status" value="1"/>
</dbReference>
<comment type="function">
    <text evidence="9 10">This protein specifically catalyzes the removal of signal peptides from prolipoproteins.</text>
</comment>
<dbReference type="Proteomes" id="UP000278962">
    <property type="component" value="Unassembled WGS sequence"/>
</dbReference>
<evidence type="ECO:0000256" key="2">
    <source>
        <dbReference type="ARBA" id="ARBA00022475"/>
    </source>
</evidence>
<evidence type="ECO:0000256" key="10">
    <source>
        <dbReference type="RuleBase" id="RU000594"/>
    </source>
</evidence>
<dbReference type="HAMAP" id="MF_00161">
    <property type="entry name" value="LspA"/>
    <property type="match status" value="1"/>
</dbReference>
<keyword evidence="8 9" id="KW-0472">Membrane</keyword>
<feature type="transmembrane region" description="Helical" evidence="9">
    <location>
        <begin position="54"/>
        <end position="82"/>
    </location>
</feature>